<dbReference type="EMBL" id="GBXM01058245">
    <property type="protein sequence ID" value="JAH50332.1"/>
    <property type="molecule type" value="Transcribed_RNA"/>
</dbReference>
<evidence type="ECO:0000313" key="1">
    <source>
        <dbReference type="EMBL" id="JAH50332.1"/>
    </source>
</evidence>
<organism evidence="1">
    <name type="scientific">Anguilla anguilla</name>
    <name type="common">European freshwater eel</name>
    <name type="synonym">Muraena anguilla</name>
    <dbReference type="NCBI Taxonomy" id="7936"/>
    <lineage>
        <taxon>Eukaryota</taxon>
        <taxon>Metazoa</taxon>
        <taxon>Chordata</taxon>
        <taxon>Craniata</taxon>
        <taxon>Vertebrata</taxon>
        <taxon>Euteleostomi</taxon>
        <taxon>Actinopterygii</taxon>
        <taxon>Neopterygii</taxon>
        <taxon>Teleostei</taxon>
        <taxon>Anguilliformes</taxon>
        <taxon>Anguillidae</taxon>
        <taxon>Anguilla</taxon>
    </lineage>
</organism>
<protein>
    <submittedName>
        <fullName evidence="1">Uncharacterized protein</fullName>
    </submittedName>
</protein>
<reference evidence="1" key="1">
    <citation type="submission" date="2014-11" db="EMBL/GenBank/DDBJ databases">
        <authorList>
            <person name="Amaro Gonzalez C."/>
        </authorList>
    </citation>
    <scope>NUCLEOTIDE SEQUENCE</scope>
</reference>
<dbReference type="AlphaFoldDB" id="A0A0E9TA98"/>
<name>A0A0E9TA98_ANGAN</name>
<reference evidence="1" key="2">
    <citation type="journal article" date="2015" name="Fish Shellfish Immunol.">
        <title>Early steps in the European eel (Anguilla anguilla)-Vibrio vulnificus interaction in the gills: Role of the RtxA13 toxin.</title>
        <authorList>
            <person name="Callol A."/>
            <person name="Pajuelo D."/>
            <person name="Ebbesson L."/>
            <person name="Teles M."/>
            <person name="MacKenzie S."/>
            <person name="Amaro C."/>
        </authorList>
    </citation>
    <scope>NUCLEOTIDE SEQUENCE</scope>
</reference>
<accession>A0A0E9TA98</accession>
<sequence>MTSAVAMLNRPSLKRFACLIPLRQRYIFLFLLA</sequence>
<proteinExistence type="predicted"/>